<organism evidence="2 3">
    <name type="scientific">Colocasia esculenta</name>
    <name type="common">Wild taro</name>
    <name type="synonym">Arum esculentum</name>
    <dbReference type="NCBI Taxonomy" id="4460"/>
    <lineage>
        <taxon>Eukaryota</taxon>
        <taxon>Viridiplantae</taxon>
        <taxon>Streptophyta</taxon>
        <taxon>Embryophyta</taxon>
        <taxon>Tracheophyta</taxon>
        <taxon>Spermatophyta</taxon>
        <taxon>Magnoliopsida</taxon>
        <taxon>Liliopsida</taxon>
        <taxon>Araceae</taxon>
        <taxon>Aroideae</taxon>
        <taxon>Colocasieae</taxon>
        <taxon>Colocasia</taxon>
    </lineage>
</organism>
<dbReference type="OrthoDB" id="785851at2759"/>
<keyword evidence="3" id="KW-1185">Reference proteome</keyword>
<feature type="region of interest" description="Disordered" evidence="1">
    <location>
        <begin position="234"/>
        <end position="265"/>
    </location>
</feature>
<evidence type="ECO:0008006" key="4">
    <source>
        <dbReference type="Google" id="ProtNLM"/>
    </source>
</evidence>
<feature type="compositionally biased region" description="Polar residues" evidence="1">
    <location>
        <begin position="256"/>
        <end position="265"/>
    </location>
</feature>
<dbReference type="AlphaFoldDB" id="A0A843WK12"/>
<dbReference type="EMBL" id="NMUH01004598">
    <property type="protein sequence ID" value="MQM10169.1"/>
    <property type="molecule type" value="Genomic_DNA"/>
</dbReference>
<reference evidence="2" key="1">
    <citation type="submission" date="2017-07" db="EMBL/GenBank/DDBJ databases">
        <title>Taro Niue Genome Assembly and Annotation.</title>
        <authorList>
            <person name="Atibalentja N."/>
            <person name="Keating K."/>
            <person name="Fields C.J."/>
        </authorList>
    </citation>
    <scope>NUCLEOTIDE SEQUENCE</scope>
    <source>
        <strain evidence="2">Niue_2</strain>
        <tissue evidence="2">Leaf</tissue>
    </source>
</reference>
<accession>A0A843WK12</accession>
<evidence type="ECO:0000313" key="3">
    <source>
        <dbReference type="Proteomes" id="UP000652761"/>
    </source>
</evidence>
<dbReference type="InterPro" id="IPR042316">
    <property type="entry name" value="IRKI-like"/>
</dbReference>
<sequence length="489" mass="55425">MSISESPARFQDSYQEEPLPAYHYLTSSRTGLERDEENGKQVLFDDEKEIKSSAVNSEHRIISTTELHPTLCRNHVDPQEPFPGSWISGSEEPKLFIACNRCRPATISRLADFEQENYRNTSVASNPCGTHQSSLQSHQKKIGAVLSRLCPRLRRKPKSKISPKRLEPEDKAEVVMDSDVCAVGRVTKELNGATENRDAALAEVGEMRSSFQELREKLTHLEAHCKELKTALKQALQGKHAKSTEKKHDVTKRTKSSGSSRDFSTPVSHEVMLEGFLQIAAEARLSVTQFCKTLIDRTEEADHIGSLEKLKAYAPPSNLTLMCRGSKGLQYHLESLVNQTLYQDFENCVFQRNGAQKILNPQEYCLENFSTFVALRSLSWKEILTKGSRGYSEDLSRFCDQKMSSVVSLLDWLGPWPEQLCQAFFVAAKCVWLLHLLAFSFSPPLVILRVEENRGFDPLYMEDVLSDRQRMQAQDHVKVMNNLIIEAIL</sequence>
<dbReference type="PANTHER" id="PTHR31029:SF3">
    <property type="entry name" value="IRK-INTERACTING PROTEIN"/>
    <property type="match status" value="1"/>
</dbReference>
<name>A0A843WK12_COLES</name>
<gene>
    <name evidence="2" type="ORF">Taro_043059</name>
</gene>
<comment type="caution">
    <text evidence="2">The sequence shown here is derived from an EMBL/GenBank/DDBJ whole genome shotgun (WGS) entry which is preliminary data.</text>
</comment>
<evidence type="ECO:0000256" key="1">
    <source>
        <dbReference type="SAM" id="MobiDB-lite"/>
    </source>
</evidence>
<evidence type="ECO:0000313" key="2">
    <source>
        <dbReference type="EMBL" id="MQM10169.1"/>
    </source>
</evidence>
<dbReference type="Proteomes" id="UP000652761">
    <property type="component" value="Unassembled WGS sequence"/>
</dbReference>
<feature type="compositionally biased region" description="Basic and acidic residues" evidence="1">
    <location>
        <begin position="242"/>
        <end position="252"/>
    </location>
</feature>
<dbReference type="PANTHER" id="PTHR31029">
    <property type="entry name" value="CYCLIN-DEPENDENT KINASE-LIKE PROTEIN"/>
    <property type="match status" value="1"/>
</dbReference>
<proteinExistence type="predicted"/>
<protein>
    <recommendedName>
        <fullName evidence="4">IRK-interacting protein</fullName>
    </recommendedName>
</protein>